<dbReference type="OrthoDB" id="9111327at2"/>
<feature type="coiled-coil region" evidence="1">
    <location>
        <begin position="147"/>
        <end position="174"/>
    </location>
</feature>
<feature type="transmembrane region" description="Helical" evidence="2">
    <location>
        <begin position="109"/>
        <end position="130"/>
    </location>
</feature>
<name>A0A418Y838_9BURK</name>
<dbReference type="RefSeq" id="WP_119809037.1">
    <property type="nucleotide sequence ID" value="NZ_QYUP01000010.1"/>
</dbReference>
<evidence type="ECO:0000313" key="4">
    <source>
        <dbReference type="Proteomes" id="UP000284006"/>
    </source>
</evidence>
<reference evidence="3 4" key="1">
    <citation type="submission" date="2018-09" db="EMBL/GenBank/DDBJ databases">
        <authorList>
            <person name="Zhu H."/>
        </authorList>
    </citation>
    <scope>NUCLEOTIDE SEQUENCE [LARGE SCALE GENOMIC DNA]</scope>
    <source>
        <strain evidence="3 4">K1S02-61</strain>
    </source>
</reference>
<dbReference type="Pfam" id="PF12412">
    <property type="entry name" value="DUF3667"/>
    <property type="match status" value="1"/>
</dbReference>
<feature type="transmembrane region" description="Helical" evidence="2">
    <location>
        <begin position="343"/>
        <end position="367"/>
    </location>
</feature>
<evidence type="ECO:0000313" key="3">
    <source>
        <dbReference type="EMBL" id="RJG27448.1"/>
    </source>
</evidence>
<keyword evidence="2" id="KW-0812">Transmembrane</keyword>
<protein>
    <submittedName>
        <fullName evidence="3">DUF3667 domain-containing protein</fullName>
    </submittedName>
</protein>
<dbReference type="Proteomes" id="UP000284006">
    <property type="component" value="Unassembled WGS sequence"/>
</dbReference>
<dbReference type="EMBL" id="QYUP01000010">
    <property type="protein sequence ID" value="RJG27448.1"/>
    <property type="molecule type" value="Genomic_DNA"/>
</dbReference>
<keyword evidence="1" id="KW-0175">Coiled coil</keyword>
<sequence>MTADIETAGAMVTAGLVAHEIDGAGAPATARASEVHPANCANCGAALVGSFCHVCGQRSHLHRSLLHLGEEVLHGILHFDAKAWRTLPLLVAKPGELTRRYIDGQRTRFVSPLALFLFMIFFLFFVGSYFSAGSTNIGDTAGGAKAKAELVAEVAKAKAALEAKTKELAAARASGSATESLAEQAGELKSDLAGLEAALRVVVVANSTQPAAPRAQGQRNWDELNVTTGLSMIDNAVRHAKENPDLAIYKIKNTAYKFSFLLVPISLPFLWLMFFWRRGVTMYDHAVFSLYSLCFMSMLFATLFLLKYVGLGGAVAPMLLLVPPVHMFLQLRGTYGLTKMQTLWRTAVLLSVAATVFFLYLIVILLLSM</sequence>
<feature type="transmembrane region" description="Helical" evidence="2">
    <location>
        <begin position="288"/>
        <end position="306"/>
    </location>
</feature>
<dbReference type="InterPro" id="IPR022134">
    <property type="entry name" value="DUF3667"/>
</dbReference>
<evidence type="ECO:0000256" key="1">
    <source>
        <dbReference type="SAM" id="Coils"/>
    </source>
</evidence>
<dbReference type="AlphaFoldDB" id="A0A418Y838"/>
<keyword evidence="2" id="KW-1133">Transmembrane helix</keyword>
<feature type="transmembrane region" description="Helical" evidence="2">
    <location>
        <begin position="312"/>
        <end position="331"/>
    </location>
</feature>
<accession>A0A418Y838</accession>
<keyword evidence="4" id="KW-1185">Reference proteome</keyword>
<comment type="caution">
    <text evidence="3">The sequence shown here is derived from an EMBL/GenBank/DDBJ whole genome shotgun (WGS) entry which is preliminary data.</text>
</comment>
<organism evidence="3 4">
    <name type="scientific">Massilia cavernae</name>
    <dbReference type="NCBI Taxonomy" id="2320864"/>
    <lineage>
        <taxon>Bacteria</taxon>
        <taxon>Pseudomonadati</taxon>
        <taxon>Pseudomonadota</taxon>
        <taxon>Betaproteobacteria</taxon>
        <taxon>Burkholderiales</taxon>
        <taxon>Oxalobacteraceae</taxon>
        <taxon>Telluria group</taxon>
        <taxon>Massilia</taxon>
    </lineage>
</organism>
<proteinExistence type="predicted"/>
<gene>
    <name evidence="3" type="ORF">D3872_00920</name>
</gene>
<keyword evidence="2" id="KW-0472">Membrane</keyword>
<evidence type="ECO:0000256" key="2">
    <source>
        <dbReference type="SAM" id="Phobius"/>
    </source>
</evidence>
<feature type="transmembrane region" description="Helical" evidence="2">
    <location>
        <begin position="258"/>
        <end position="276"/>
    </location>
</feature>